<proteinExistence type="inferred from homology"/>
<evidence type="ECO:0000256" key="7">
    <source>
        <dbReference type="ARBA" id="ARBA00022837"/>
    </source>
</evidence>
<dbReference type="CDD" id="cd10279">
    <property type="entry name" value="PQQ_ADH_II"/>
    <property type="match status" value="1"/>
</dbReference>
<dbReference type="GO" id="GO:0020037">
    <property type="term" value="F:heme binding"/>
    <property type="evidence" value="ECO:0007669"/>
    <property type="project" value="InterPro"/>
</dbReference>
<dbReference type="InterPro" id="IPR011047">
    <property type="entry name" value="Quinoprotein_ADH-like_sf"/>
</dbReference>
<dbReference type="GO" id="GO:0016614">
    <property type="term" value="F:oxidoreductase activity, acting on CH-OH group of donors"/>
    <property type="evidence" value="ECO:0007669"/>
    <property type="project" value="InterPro"/>
</dbReference>
<feature type="binding site" evidence="13">
    <location>
        <position position="136"/>
    </location>
    <ligand>
        <name>pyrroloquinoline quinone</name>
        <dbReference type="ChEBI" id="CHEBI:58442"/>
    </ligand>
</feature>
<keyword evidence="4 14" id="KW-0479">Metal-binding</keyword>
<feature type="binding site" evidence="14">
    <location>
        <position position="321"/>
    </location>
    <ligand>
        <name>Ca(2+)</name>
        <dbReference type="ChEBI" id="CHEBI:29108"/>
    </ligand>
</feature>
<sequence length="706" mass="77280">MRHAIFNALQFCALLAVAPLASAASGAVDAQRLINADQEPGNWMTTGRTYGEQRFSPLTQVNDKNVDQLGLAWQFKYDLDRVVEATPVVVDGVLYTTGAYSMVYALDAVSGKLLWKYDPKVFRGMQYKGCCDAANRGVAVWKGKVYVGVYDGRLEALDAKTGEKIWSVDTVIDLNRNYTITGVPRIVKDKVIIGNGGAELGVRGYITAYDAATGKQAWRFFTVPGDPAKGDESDTIKMIRKTWFGDQYWIQGGGGTVWNGMSYDPELDLLYIGVGNGSYWNYGLRSEGKGDNLFLSSIVAVKPDTGKYVWHYQTTPGDSWDYTATQDIIVATLPIDGKPRKVVMQAPKNGFFYVLDAASGEFISAGQFASRVNWAKGIDPKTGRPIFDREAADYWTKGEGKLVFPGPLGAHNWQPMSFNPQTGLVYIPQQSNAEYFNPDKKAATPELGKWNVGVKLPELQESKEELAELAKLFSGKLQAWDPVKQKEAWSVEYPMTNNGGTLTTAGNLVFQGTSFGYLYAYSADTGKRLWQQQVSSAVIAGPITYEINGEQYVAFNVGMGGSFGLGFGVVGEQSPVVPDARLFVFKLGGKEPMPELIRRVMTVPAPPPMTASAASVEAGARLYADNCGACHGFGAYSANAIPDLRYLTPEKHEQFSAIVYGSRAHLGMPPIGGRLQPGDIEKIHAYLIKRAHDLKNDMEEAQAKQQ</sequence>
<feature type="active site" description="Proton acceptor" evidence="12">
    <location>
        <position position="321"/>
    </location>
</feature>
<dbReference type="InterPro" id="IPR002372">
    <property type="entry name" value="PQQ_rpt_dom"/>
</dbReference>
<reference evidence="19" key="1">
    <citation type="submission" date="2016-10" db="EMBL/GenBank/DDBJ databases">
        <authorList>
            <person name="Varghese N."/>
            <person name="Submissions S."/>
        </authorList>
    </citation>
    <scope>NUCLEOTIDE SEQUENCE [LARGE SCALE GENOMIC DNA]</scope>
    <source>
        <strain evidence="19">DSM 17875</strain>
    </source>
</reference>
<evidence type="ECO:0000256" key="6">
    <source>
        <dbReference type="ARBA" id="ARBA00022764"/>
    </source>
</evidence>
<comment type="similarity">
    <text evidence="2">Belongs to the bacterial PQQ dehydrogenase family.</text>
</comment>
<evidence type="ECO:0000256" key="13">
    <source>
        <dbReference type="PIRSR" id="PIRSR617512-2"/>
    </source>
</evidence>
<feature type="signal peptide" evidence="16">
    <location>
        <begin position="1"/>
        <end position="23"/>
    </location>
</feature>
<dbReference type="AlphaFoldDB" id="A0A1H2G0E1"/>
<feature type="binding site" evidence="13">
    <location>
        <position position="181"/>
    </location>
    <ligand>
        <name>pyrroloquinoline quinone</name>
        <dbReference type="ChEBI" id="CHEBI:58442"/>
    </ligand>
</feature>
<evidence type="ECO:0000313" key="19">
    <source>
        <dbReference type="Proteomes" id="UP000243232"/>
    </source>
</evidence>
<dbReference type="EMBL" id="LT629785">
    <property type="protein sequence ID" value="SDU12950.1"/>
    <property type="molecule type" value="Genomic_DNA"/>
</dbReference>
<feature type="binding site" evidence="13">
    <location>
        <position position="348"/>
    </location>
    <ligand>
        <name>pyrroloquinoline quinone</name>
        <dbReference type="ChEBI" id="CHEBI:58442"/>
    </ligand>
</feature>
<name>A0A1H2G0E1_9PSED</name>
<feature type="binding site" description="axial binding residue" evidence="14">
    <location>
        <position position="631"/>
    </location>
    <ligand>
        <name>heme c</name>
        <dbReference type="ChEBI" id="CHEBI:61717"/>
    </ligand>
    <ligandPart>
        <name>Fe</name>
        <dbReference type="ChEBI" id="CHEBI:18248"/>
    </ligandPart>
</feature>
<dbReference type="InterPro" id="IPR017512">
    <property type="entry name" value="PQQ_MeOH/EtOH_DH"/>
</dbReference>
<evidence type="ECO:0000256" key="11">
    <source>
        <dbReference type="ARBA" id="ARBA00023157"/>
    </source>
</evidence>
<keyword evidence="5 16" id="KW-0732">Signal</keyword>
<evidence type="ECO:0000256" key="15">
    <source>
        <dbReference type="PIRSR" id="PIRSR617512-4"/>
    </source>
</evidence>
<comment type="cofactor">
    <cofactor evidence="13">
        <name>pyrroloquinoline quinone</name>
        <dbReference type="ChEBI" id="CHEBI:58442"/>
    </cofactor>
    <text evidence="13">Binds 1 PQQ group per subunit.</text>
</comment>
<evidence type="ECO:0000256" key="10">
    <source>
        <dbReference type="ARBA" id="ARBA00023004"/>
    </source>
</evidence>
<evidence type="ECO:0000256" key="12">
    <source>
        <dbReference type="PIRSR" id="PIRSR617512-1"/>
    </source>
</evidence>
<comment type="cofactor">
    <cofactor evidence="13">
        <name>heme c</name>
        <dbReference type="ChEBI" id="CHEBI:61717"/>
    </cofactor>
    <text evidence="13">Binds 1 heme c group per subunit.</text>
</comment>
<feature type="binding site" evidence="14">
    <location>
        <position position="199"/>
    </location>
    <ligand>
        <name>Ca(2+)</name>
        <dbReference type="ChEBI" id="CHEBI:29108"/>
    </ligand>
</feature>
<feature type="binding site" description="axial binding residue" evidence="14">
    <location>
        <position position="668"/>
    </location>
    <ligand>
        <name>heme c</name>
        <dbReference type="ChEBI" id="CHEBI:61717"/>
    </ligand>
    <ligandPart>
        <name>Fe</name>
        <dbReference type="ChEBI" id="CHEBI:18248"/>
    </ligandPart>
</feature>
<comment type="subcellular location">
    <subcellularLocation>
        <location evidence="1">Periplasm</location>
    </subcellularLocation>
</comment>
<dbReference type="PANTHER" id="PTHR32303">
    <property type="entry name" value="QUINOPROTEIN ALCOHOL DEHYDROGENASE (CYTOCHROME C)"/>
    <property type="match status" value="1"/>
</dbReference>
<organism evidence="18 19">
    <name type="scientific">Pseudomonas pohangensis</name>
    <dbReference type="NCBI Taxonomy" id="364197"/>
    <lineage>
        <taxon>Bacteria</taxon>
        <taxon>Pseudomonadati</taxon>
        <taxon>Pseudomonadota</taxon>
        <taxon>Gammaproteobacteria</taxon>
        <taxon>Pseudomonadales</taxon>
        <taxon>Pseudomonadaceae</taxon>
        <taxon>Pseudomonas</taxon>
    </lineage>
</organism>
<keyword evidence="8 13" id="KW-0634">PQQ</keyword>
<dbReference type="FunFam" id="2.140.10.10:FF:000003">
    <property type="entry name" value="Methanol dehydrogenase, large subunit"/>
    <property type="match status" value="1"/>
</dbReference>
<dbReference type="Gene3D" id="1.10.760.10">
    <property type="entry name" value="Cytochrome c-like domain"/>
    <property type="match status" value="1"/>
</dbReference>
<dbReference type="InterPro" id="IPR009056">
    <property type="entry name" value="Cyt_c-like_dom"/>
</dbReference>
<dbReference type="Pfam" id="PF13442">
    <property type="entry name" value="Cytochrome_CBB3"/>
    <property type="match status" value="1"/>
</dbReference>
<feature type="domain" description="Cytochrome c" evidence="17">
    <location>
        <begin position="614"/>
        <end position="691"/>
    </location>
</feature>
<evidence type="ECO:0000256" key="3">
    <source>
        <dbReference type="ARBA" id="ARBA00022617"/>
    </source>
</evidence>
<feature type="binding site" description="covalent" evidence="13">
    <location>
        <position position="630"/>
    </location>
    <ligand>
        <name>heme c</name>
        <dbReference type="ChEBI" id="CHEBI:61717"/>
    </ligand>
</feature>
<keyword evidence="3 13" id="KW-0349">Heme</keyword>
<feature type="binding site" evidence="14">
    <location>
        <position position="276"/>
    </location>
    <ligand>
        <name>Ca(2+)</name>
        <dbReference type="ChEBI" id="CHEBI:29108"/>
    </ligand>
</feature>
<feature type="binding site" evidence="13">
    <location>
        <position position="256"/>
    </location>
    <ligand>
        <name>pyrroloquinoline quinone</name>
        <dbReference type="ChEBI" id="CHEBI:58442"/>
    </ligand>
</feature>
<dbReference type="GO" id="GO:0070968">
    <property type="term" value="F:pyrroloquinoline quinone binding"/>
    <property type="evidence" value="ECO:0007669"/>
    <property type="project" value="UniProtKB-ARBA"/>
</dbReference>
<dbReference type="NCBIfam" id="TIGR03075">
    <property type="entry name" value="PQQ_enz_alc_DH"/>
    <property type="match status" value="1"/>
</dbReference>
<keyword evidence="7 14" id="KW-0106">Calcium</keyword>
<evidence type="ECO:0000256" key="8">
    <source>
        <dbReference type="ARBA" id="ARBA00022891"/>
    </source>
</evidence>
<evidence type="ECO:0000256" key="4">
    <source>
        <dbReference type="ARBA" id="ARBA00022723"/>
    </source>
</evidence>
<dbReference type="Gene3D" id="2.140.10.10">
    <property type="entry name" value="Quinoprotein alcohol dehydrogenase-like superfamily"/>
    <property type="match status" value="1"/>
</dbReference>
<dbReference type="GO" id="GO:0042597">
    <property type="term" value="C:periplasmic space"/>
    <property type="evidence" value="ECO:0007669"/>
    <property type="project" value="UniProtKB-SubCell"/>
</dbReference>
<dbReference type="SMART" id="SM00564">
    <property type="entry name" value="PQQ"/>
    <property type="match status" value="5"/>
</dbReference>
<comment type="cofactor">
    <cofactor evidence="14">
        <name>Ca(2+)</name>
        <dbReference type="ChEBI" id="CHEBI:29108"/>
    </cofactor>
    <text evidence="14">Binds 1 Ca(2+) ion per subunit.</text>
</comment>
<dbReference type="SUPFAM" id="SSF46626">
    <property type="entry name" value="Cytochrome c"/>
    <property type="match status" value="1"/>
</dbReference>
<feature type="binding site" evidence="13">
    <location>
        <begin position="197"/>
        <end position="198"/>
    </location>
    <ligand>
        <name>pyrroloquinoline quinone</name>
        <dbReference type="ChEBI" id="CHEBI:58442"/>
    </ligand>
</feature>
<accession>A0A1H2G0E1</accession>
<evidence type="ECO:0000256" key="5">
    <source>
        <dbReference type="ARBA" id="ARBA00022729"/>
    </source>
</evidence>
<evidence type="ECO:0000256" key="16">
    <source>
        <dbReference type="SAM" id="SignalP"/>
    </source>
</evidence>
<dbReference type="GO" id="GO:0009055">
    <property type="term" value="F:electron transfer activity"/>
    <property type="evidence" value="ECO:0007669"/>
    <property type="project" value="InterPro"/>
</dbReference>
<feature type="binding site" evidence="13">
    <location>
        <position position="84"/>
    </location>
    <ligand>
        <name>pyrroloquinoline quinone</name>
        <dbReference type="ChEBI" id="CHEBI:58442"/>
    </ligand>
</feature>
<evidence type="ECO:0000256" key="1">
    <source>
        <dbReference type="ARBA" id="ARBA00004418"/>
    </source>
</evidence>
<dbReference type="RefSeq" id="WP_090194521.1">
    <property type="nucleotide sequence ID" value="NZ_LT629785.1"/>
</dbReference>
<dbReference type="Proteomes" id="UP000243232">
    <property type="component" value="Chromosome I"/>
</dbReference>
<dbReference type="GO" id="GO:0005509">
    <property type="term" value="F:calcium ion binding"/>
    <property type="evidence" value="ECO:0007669"/>
    <property type="project" value="InterPro"/>
</dbReference>
<dbReference type="GO" id="GO:0016020">
    <property type="term" value="C:membrane"/>
    <property type="evidence" value="ECO:0007669"/>
    <property type="project" value="InterPro"/>
</dbReference>
<keyword evidence="9" id="KW-0560">Oxidoreductase</keyword>
<dbReference type="OrthoDB" id="9794322at2"/>
<protein>
    <submittedName>
        <fullName evidence="18">Quinohemoprotein ethanol dehydrogenase</fullName>
    </submittedName>
</protein>
<dbReference type="InterPro" id="IPR036909">
    <property type="entry name" value="Cyt_c-like_dom_sf"/>
</dbReference>
<keyword evidence="11 15" id="KW-1015">Disulfide bond</keyword>
<keyword evidence="10 14" id="KW-0408">Iron</keyword>
<feature type="binding site" evidence="13">
    <location>
        <begin position="412"/>
        <end position="413"/>
    </location>
    <ligand>
        <name>pyrroloquinoline quinone</name>
        <dbReference type="ChEBI" id="CHEBI:58442"/>
    </ligand>
</feature>
<keyword evidence="19" id="KW-1185">Reference proteome</keyword>
<evidence type="ECO:0000256" key="9">
    <source>
        <dbReference type="ARBA" id="ARBA00023002"/>
    </source>
</evidence>
<keyword evidence="6" id="KW-0574">Periplasm</keyword>
<dbReference type="STRING" id="364197.SAMN05216296_1941"/>
<dbReference type="InterPro" id="IPR018391">
    <property type="entry name" value="PQQ_b-propeller_rpt"/>
</dbReference>
<feature type="chain" id="PRO_5009274433" evidence="16">
    <location>
        <begin position="24"/>
        <end position="706"/>
    </location>
</feature>
<dbReference type="SUPFAM" id="SSF50998">
    <property type="entry name" value="Quinoprotein alcohol dehydrogenase-like"/>
    <property type="match status" value="1"/>
</dbReference>
<evidence type="ECO:0000259" key="17">
    <source>
        <dbReference type="PROSITE" id="PS51007"/>
    </source>
</evidence>
<dbReference type="PROSITE" id="PS51007">
    <property type="entry name" value="CYTC"/>
    <property type="match status" value="1"/>
</dbReference>
<evidence type="ECO:0000256" key="2">
    <source>
        <dbReference type="ARBA" id="ARBA00008156"/>
    </source>
</evidence>
<dbReference type="Pfam" id="PF01011">
    <property type="entry name" value="PQQ"/>
    <property type="match status" value="2"/>
</dbReference>
<gene>
    <name evidence="18" type="ORF">SAMN05216296_1941</name>
</gene>
<feature type="binding site" description="covalent" evidence="13">
    <location>
        <position position="627"/>
    </location>
    <ligand>
        <name>heme c</name>
        <dbReference type="ChEBI" id="CHEBI:61717"/>
    </ligand>
</feature>
<feature type="disulfide bond" evidence="15">
    <location>
        <begin position="130"/>
        <end position="131"/>
    </location>
</feature>
<evidence type="ECO:0000256" key="14">
    <source>
        <dbReference type="PIRSR" id="PIRSR617512-3"/>
    </source>
</evidence>
<evidence type="ECO:0000313" key="18">
    <source>
        <dbReference type="EMBL" id="SDU12950.1"/>
    </source>
</evidence>